<reference evidence="2" key="1">
    <citation type="journal article" date="2019" name="Int. J. Syst. Evol. Microbiol.">
        <title>The Global Catalogue of Microorganisms (GCM) 10K type strain sequencing project: providing services to taxonomists for standard genome sequencing and annotation.</title>
        <authorList>
            <consortium name="The Broad Institute Genomics Platform"/>
            <consortium name="The Broad Institute Genome Sequencing Center for Infectious Disease"/>
            <person name="Wu L."/>
            <person name="Ma J."/>
        </authorList>
    </citation>
    <scope>NUCLEOTIDE SEQUENCE [LARGE SCALE GENOMIC DNA]</scope>
    <source>
        <strain evidence="2">CCM 3243</strain>
    </source>
</reference>
<accession>A0ABV8N8H9</accession>
<dbReference type="Proteomes" id="UP001595871">
    <property type="component" value="Unassembled WGS sequence"/>
</dbReference>
<evidence type="ECO:0000313" key="2">
    <source>
        <dbReference type="Proteomes" id="UP001595871"/>
    </source>
</evidence>
<name>A0ABV8N8H9_9ACTN</name>
<organism evidence="1 2">
    <name type="scientific">Streptomyces flavovirens</name>
    <dbReference type="NCBI Taxonomy" id="52258"/>
    <lineage>
        <taxon>Bacteria</taxon>
        <taxon>Bacillati</taxon>
        <taxon>Actinomycetota</taxon>
        <taxon>Actinomycetes</taxon>
        <taxon>Kitasatosporales</taxon>
        <taxon>Streptomycetaceae</taxon>
        <taxon>Streptomyces</taxon>
    </lineage>
</organism>
<comment type="caution">
    <text evidence="1">The sequence shown here is derived from an EMBL/GenBank/DDBJ whole genome shotgun (WGS) entry which is preliminary data.</text>
</comment>
<proteinExistence type="predicted"/>
<dbReference type="EMBL" id="JBHSCF010000043">
    <property type="protein sequence ID" value="MFC4189607.1"/>
    <property type="molecule type" value="Genomic_DNA"/>
</dbReference>
<evidence type="ECO:0000313" key="1">
    <source>
        <dbReference type="EMBL" id="MFC4189607.1"/>
    </source>
</evidence>
<sequence length="59" mass="6450">MTRAIAVSGKNGAGSVAWPYGVGATIPNPTWSPEQHRAHIEDLKEAKQLVFDWAQKYGL</sequence>
<gene>
    <name evidence="1" type="ORF">ACFO3R_24930</name>
</gene>
<protein>
    <submittedName>
        <fullName evidence="1">Uncharacterized protein</fullName>
    </submittedName>
</protein>
<keyword evidence="2" id="KW-1185">Reference proteome</keyword>
<dbReference type="RefSeq" id="WP_200696871.1">
    <property type="nucleotide sequence ID" value="NZ_BAAAYA010000008.1"/>
</dbReference>